<proteinExistence type="predicted"/>
<feature type="compositionally biased region" description="Basic and acidic residues" evidence="1">
    <location>
        <begin position="17"/>
        <end position="36"/>
    </location>
</feature>
<keyword evidence="3" id="KW-1185">Reference proteome</keyword>
<feature type="compositionally biased region" description="Basic and acidic residues" evidence="1">
    <location>
        <begin position="58"/>
        <end position="76"/>
    </location>
</feature>
<protein>
    <submittedName>
        <fullName evidence="2">Uncharacterized protein</fullName>
    </submittedName>
</protein>
<sequence>MGGELQQHPPGLVRAPAGERERPPDLVSRRNGRDEALSPPPLAVEERRRVVPLSDVGAGDHADPFARLQGDLDHAQRSRSSL</sequence>
<dbReference type="AlphaFoldDB" id="A0A7M2YVU7"/>
<name>A0A7M2YVU7_9ACTN</name>
<evidence type="ECO:0000313" key="3">
    <source>
        <dbReference type="Proteomes" id="UP000254134"/>
    </source>
</evidence>
<dbReference type="RefSeq" id="WP_114796542.1">
    <property type="nucleotide sequence ID" value="NZ_QQZY01000005.1"/>
</dbReference>
<organism evidence="2 3">
    <name type="scientific">Gaiella occulta</name>
    <dbReference type="NCBI Taxonomy" id="1002870"/>
    <lineage>
        <taxon>Bacteria</taxon>
        <taxon>Bacillati</taxon>
        <taxon>Actinomycetota</taxon>
        <taxon>Thermoleophilia</taxon>
        <taxon>Gaiellales</taxon>
        <taxon>Gaiellaceae</taxon>
        <taxon>Gaiella</taxon>
    </lineage>
</organism>
<comment type="caution">
    <text evidence="2">The sequence shown here is derived from an EMBL/GenBank/DDBJ whole genome shotgun (WGS) entry which is preliminary data.</text>
</comment>
<dbReference type="EMBL" id="QQZY01000005">
    <property type="protein sequence ID" value="RDI74014.1"/>
    <property type="molecule type" value="Genomic_DNA"/>
</dbReference>
<accession>A0A7M2YVU7</accession>
<evidence type="ECO:0000313" key="2">
    <source>
        <dbReference type="EMBL" id="RDI74014.1"/>
    </source>
</evidence>
<evidence type="ECO:0000256" key="1">
    <source>
        <dbReference type="SAM" id="MobiDB-lite"/>
    </source>
</evidence>
<reference evidence="2 3" key="1">
    <citation type="submission" date="2018-07" db="EMBL/GenBank/DDBJ databases">
        <title>High-quality-draft genome sequence of Gaiella occulta.</title>
        <authorList>
            <person name="Severino R."/>
            <person name="Froufe H.J.C."/>
            <person name="Rainey F.A."/>
            <person name="Barroso C."/>
            <person name="Albuquerque L."/>
            <person name="Lobo-Da-Cunha A."/>
            <person name="Da Costa M.S."/>
            <person name="Egas C."/>
        </authorList>
    </citation>
    <scope>NUCLEOTIDE SEQUENCE [LARGE SCALE GENOMIC DNA]</scope>
    <source>
        <strain evidence="2 3">F2-233</strain>
    </source>
</reference>
<dbReference type="Proteomes" id="UP000254134">
    <property type="component" value="Unassembled WGS sequence"/>
</dbReference>
<feature type="region of interest" description="Disordered" evidence="1">
    <location>
        <begin position="1"/>
        <end position="82"/>
    </location>
</feature>
<gene>
    <name evidence="2" type="ORF">Gocc_2111</name>
</gene>
<reference evidence="3" key="2">
    <citation type="journal article" date="2019" name="MicrobiologyOpen">
        <title>High-quality draft genome sequence of Gaiella occulta isolated from a 150 meter deep mineral water borehole and comparison with the genome sequences of other deep-branching lineages of the phylum Actinobacteria.</title>
        <authorList>
            <person name="Severino R."/>
            <person name="Froufe H.J.C."/>
            <person name="Barroso C."/>
            <person name="Albuquerque L."/>
            <person name="Lobo-da-Cunha A."/>
            <person name="da Costa M.S."/>
            <person name="Egas C."/>
        </authorList>
    </citation>
    <scope>NUCLEOTIDE SEQUENCE [LARGE SCALE GENOMIC DNA]</scope>
    <source>
        <strain evidence="3">F2-233</strain>
    </source>
</reference>